<dbReference type="AlphaFoldDB" id="A0A8H9G961"/>
<evidence type="ECO:0000313" key="7">
    <source>
        <dbReference type="Proteomes" id="UP000648535"/>
    </source>
</evidence>
<dbReference type="PANTHER" id="PTHR46796:SF12">
    <property type="entry name" value="HTH-TYPE DNA-BINDING TRANSCRIPTIONAL ACTIVATOR EUTR"/>
    <property type="match status" value="1"/>
</dbReference>
<evidence type="ECO:0000313" key="5">
    <source>
        <dbReference type="EMBL" id="GGK97352.1"/>
    </source>
</evidence>
<dbReference type="SMART" id="SM00342">
    <property type="entry name" value="HTH_ARAC"/>
    <property type="match status" value="1"/>
</dbReference>
<dbReference type="RefSeq" id="WP_175327677.1">
    <property type="nucleotide sequence ID" value="NZ_BMOI01000005.1"/>
</dbReference>
<dbReference type="InterPro" id="IPR009057">
    <property type="entry name" value="Homeodomain-like_sf"/>
</dbReference>
<dbReference type="SUPFAM" id="SSF46689">
    <property type="entry name" value="Homeodomain-like"/>
    <property type="match status" value="1"/>
</dbReference>
<evidence type="ECO:0000313" key="6">
    <source>
        <dbReference type="EMBL" id="MBM7804054.1"/>
    </source>
</evidence>
<dbReference type="Pfam" id="PF12833">
    <property type="entry name" value="HTH_18"/>
    <property type="match status" value="1"/>
</dbReference>
<reference evidence="5" key="1">
    <citation type="journal article" date="2014" name="Int. J. Syst. Evol. Microbiol.">
        <title>Complete genome sequence of Corynebacterium casei LMG S-19264T (=DSM 44701T), isolated from a smear-ripened cheese.</title>
        <authorList>
            <consortium name="US DOE Joint Genome Institute (JGI-PGF)"/>
            <person name="Walter F."/>
            <person name="Albersmeier A."/>
            <person name="Kalinowski J."/>
            <person name="Ruckert C."/>
        </authorList>
    </citation>
    <scope>NUCLEOTIDE SEQUENCE</scope>
    <source>
        <strain evidence="5">JCM 1480</strain>
    </source>
</reference>
<evidence type="ECO:0000256" key="2">
    <source>
        <dbReference type="ARBA" id="ARBA00023125"/>
    </source>
</evidence>
<accession>A0A8H9G961</accession>
<dbReference type="InterPro" id="IPR018060">
    <property type="entry name" value="HTH_AraC"/>
</dbReference>
<dbReference type="EMBL" id="JAFBCG010000001">
    <property type="protein sequence ID" value="MBM7804054.1"/>
    <property type="molecule type" value="Genomic_DNA"/>
</dbReference>
<evidence type="ECO:0000313" key="8">
    <source>
        <dbReference type="Proteomes" id="UP000746584"/>
    </source>
</evidence>
<keyword evidence="1" id="KW-0805">Transcription regulation</keyword>
<dbReference type="GO" id="GO:0003700">
    <property type="term" value="F:DNA-binding transcription factor activity"/>
    <property type="evidence" value="ECO:0007669"/>
    <property type="project" value="InterPro"/>
</dbReference>
<reference evidence="6 8" key="3">
    <citation type="submission" date="2021-01" db="EMBL/GenBank/DDBJ databases">
        <title>Sequencing the genomes of 1000 actinobacteria strains.</title>
        <authorList>
            <person name="Klenk H.-P."/>
        </authorList>
    </citation>
    <scope>NUCLEOTIDE SEQUENCE [LARGE SCALE GENOMIC DNA]</scope>
    <source>
        <strain evidence="6 8">DSM 20542</strain>
    </source>
</reference>
<comment type="caution">
    <text evidence="5">The sequence shown here is derived from an EMBL/GenBank/DDBJ whole genome shotgun (WGS) entry which is preliminary data.</text>
</comment>
<feature type="domain" description="HTH araC/xylS-type" evidence="4">
    <location>
        <begin position="215"/>
        <end position="316"/>
    </location>
</feature>
<evidence type="ECO:0000256" key="3">
    <source>
        <dbReference type="ARBA" id="ARBA00023163"/>
    </source>
</evidence>
<dbReference type="Proteomes" id="UP000648535">
    <property type="component" value="Unassembled WGS sequence"/>
</dbReference>
<reference evidence="5" key="2">
    <citation type="submission" date="2020-09" db="EMBL/GenBank/DDBJ databases">
        <authorList>
            <person name="Sun Q."/>
            <person name="Ohkuma M."/>
        </authorList>
    </citation>
    <scope>NUCLEOTIDE SEQUENCE</scope>
    <source>
        <strain evidence="5">JCM 1480</strain>
    </source>
</reference>
<sequence length="319" mass="34445">MTTDAEPLIHVDRHGLDIDEAVAFYEGVYSSRDISVGRAADGRFSWRFRAVGDDEVVAGTSSVDAPRWGTIGQSPTYVLAWTTRPGLAVDAAGRDPIVMDPGVPVMWPSGRDIAFDGAPTTLHTVRFAAAFLESVAAAQRSAVPGPLRFATRADAEGTDRLRAVIRSVAPELLRPDTSRERRAALNMLVAEAVVDAYDAVPAADVVLHEGPATMRFAQEWMVQNAHRPITSTDVSRATGINARSLQATFQRHAGTSPMAFLREVRLHRVRAQLVAADPGVTTVATIAGAWGFAHLGRFAGYYADAFGELPSETLRRGRR</sequence>
<dbReference type="InterPro" id="IPR050204">
    <property type="entry name" value="AraC_XylS_family_regulators"/>
</dbReference>
<dbReference type="Gene3D" id="1.10.10.60">
    <property type="entry name" value="Homeodomain-like"/>
    <property type="match status" value="1"/>
</dbReference>
<dbReference type="PROSITE" id="PS01124">
    <property type="entry name" value="HTH_ARAC_FAMILY_2"/>
    <property type="match status" value="1"/>
</dbReference>
<protein>
    <submittedName>
        <fullName evidence="6">AraC-like DNA-binding protein</fullName>
    </submittedName>
</protein>
<gene>
    <name evidence="5" type="ORF">GCM10009769_14370</name>
    <name evidence="6" type="ORF">JOE58_003305</name>
</gene>
<keyword evidence="3" id="KW-0804">Transcription</keyword>
<name>A0A8H9G961_9MICO</name>
<evidence type="ECO:0000256" key="1">
    <source>
        <dbReference type="ARBA" id="ARBA00023015"/>
    </source>
</evidence>
<evidence type="ECO:0000259" key="4">
    <source>
        <dbReference type="PROSITE" id="PS01124"/>
    </source>
</evidence>
<dbReference type="GO" id="GO:0043565">
    <property type="term" value="F:sequence-specific DNA binding"/>
    <property type="evidence" value="ECO:0007669"/>
    <property type="project" value="InterPro"/>
</dbReference>
<dbReference type="Proteomes" id="UP000746584">
    <property type="component" value="Unassembled WGS sequence"/>
</dbReference>
<dbReference type="EMBL" id="BMOI01000005">
    <property type="protein sequence ID" value="GGK97352.1"/>
    <property type="molecule type" value="Genomic_DNA"/>
</dbReference>
<proteinExistence type="predicted"/>
<dbReference type="PANTHER" id="PTHR46796">
    <property type="entry name" value="HTH-TYPE TRANSCRIPTIONAL ACTIVATOR RHAS-RELATED"/>
    <property type="match status" value="1"/>
</dbReference>
<organism evidence="5 7">
    <name type="scientific">Curtobacterium luteum</name>
    <dbReference type="NCBI Taxonomy" id="33881"/>
    <lineage>
        <taxon>Bacteria</taxon>
        <taxon>Bacillati</taxon>
        <taxon>Actinomycetota</taxon>
        <taxon>Actinomycetes</taxon>
        <taxon>Micrococcales</taxon>
        <taxon>Microbacteriaceae</taxon>
        <taxon>Curtobacterium</taxon>
    </lineage>
</organism>
<keyword evidence="8" id="KW-1185">Reference proteome</keyword>
<keyword evidence="2" id="KW-0238">DNA-binding</keyword>